<dbReference type="Gene3D" id="3.40.640.10">
    <property type="entry name" value="Type I PLP-dependent aspartate aminotransferase-like (Major domain)"/>
    <property type="match status" value="1"/>
</dbReference>
<dbReference type="GO" id="GO:0003962">
    <property type="term" value="F:cystathionine gamma-synthase activity"/>
    <property type="evidence" value="ECO:0007669"/>
    <property type="project" value="TreeGrafter"/>
</dbReference>
<organism evidence="4">
    <name type="scientific">marine metagenome</name>
    <dbReference type="NCBI Taxonomy" id="408172"/>
    <lineage>
        <taxon>unclassified sequences</taxon>
        <taxon>metagenomes</taxon>
        <taxon>ecological metagenomes</taxon>
    </lineage>
</organism>
<evidence type="ECO:0000256" key="1">
    <source>
        <dbReference type="ARBA" id="ARBA00001933"/>
    </source>
</evidence>
<dbReference type="CDD" id="cd00614">
    <property type="entry name" value="CGS_like"/>
    <property type="match status" value="1"/>
</dbReference>
<dbReference type="FunFam" id="3.40.640.10:FF:000009">
    <property type="entry name" value="Cystathionine gamma-synthase homolog"/>
    <property type="match status" value="1"/>
</dbReference>
<evidence type="ECO:0000256" key="2">
    <source>
        <dbReference type="ARBA" id="ARBA00009077"/>
    </source>
</evidence>
<dbReference type="PANTHER" id="PTHR11808:SF15">
    <property type="entry name" value="CYSTATHIONINE GAMMA-LYASE"/>
    <property type="match status" value="1"/>
</dbReference>
<comment type="cofactor">
    <cofactor evidence="1">
        <name>pyridoxal 5'-phosphate</name>
        <dbReference type="ChEBI" id="CHEBI:597326"/>
    </cofactor>
</comment>
<evidence type="ECO:0000313" key="4">
    <source>
        <dbReference type="EMBL" id="SUZ89107.1"/>
    </source>
</evidence>
<dbReference type="InterPro" id="IPR015422">
    <property type="entry name" value="PyrdxlP-dep_Trfase_small"/>
</dbReference>
<accession>A0A381RGV4</accession>
<comment type="similarity">
    <text evidence="2">Belongs to the trans-sulfuration enzymes family.</text>
</comment>
<dbReference type="GO" id="GO:0004123">
    <property type="term" value="F:cystathionine gamma-lyase activity"/>
    <property type="evidence" value="ECO:0007669"/>
    <property type="project" value="TreeGrafter"/>
</dbReference>
<gene>
    <name evidence="4" type="ORF">METZ01_LOCUS41961</name>
</gene>
<sequence>MKNPSPDTPRFGTLVIHAGQDPEPTTGAIIPPIFQTSTYVQPDVAEPKQGYDYARVKNPTTVGLEQKMAALEGGAHGIAFASGLSAIEAVVKCLSAGDHIVCEENTYGGVIRMYTGVLAKLGLEFSFVDTRDPDQIRDAMCPNTRLVHVETPTNPLIRICDIRAAADIAHEGDALLMVDSTFASPFNQQPLALGADVSMHSSTKYLNGHSDIIGGVLVLNDDQLAEDIHFVRKSSGAVPGPMDAWLCLRGIRTLHVRMPHHNENALAVARFLEGHSAVERVVYPGLESHPQHELAAQQMSGYSGMLSVDLGDAARARALATDTRVFQLAESLGGVQSLISVPALQTHASVPQEVREALGITEGLVRLSVGIEDVKDLIQDLGQALP</sequence>
<dbReference type="SUPFAM" id="SSF53383">
    <property type="entry name" value="PLP-dependent transferases"/>
    <property type="match status" value="1"/>
</dbReference>
<dbReference type="GO" id="GO:0005737">
    <property type="term" value="C:cytoplasm"/>
    <property type="evidence" value="ECO:0007669"/>
    <property type="project" value="TreeGrafter"/>
</dbReference>
<keyword evidence="3" id="KW-0663">Pyridoxal phosphate</keyword>
<evidence type="ECO:0000256" key="3">
    <source>
        <dbReference type="ARBA" id="ARBA00022898"/>
    </source>
</evidence>
<dbReference type="InterPro" id="IPR015421">
    <property type="entry name" value="PyrdxlP-dep_Trfase_major"/>
</dbReference>
<dbReference type="PIRSF" id="PIRSF001434">
    <property type="entry name" value="CGS"/>
    <property type="match status" value="1"/>
</dbReference>
<dbReference type="InterPro" id="IPR000277">
    <property type="entry name" value="Cys/Met-Metab_PyrdxlP-dep_enz"/>
</dbReference>
<dbReference type="InterPro" id="IPR054542">
    <property type="entry name" value="Cys_met_metab_PP"/>
</dbReference>
<dbReference type="InterPro" id="IPR015424">
    <property type="entry name" value="PyrdxlP-dep_Trfase"/>
</dbReference>
<dbReference type="PANTHER" id="PTHR11808">
    <property type="entry name" value="TRANS-SULFURATION ENZYME FAMILY MEMBER"/>
    <property type="match status" value="1"/>
</dbReference>
<dbReference type="FunFam" id="3.90.1150.10:FF:000008">
    <property type="entry name" value="Cystathionine gamma-synthase"/>
    <property type="match status" value="1"/>
</dbReference>
<dbReference type="Pfam" id="PF01053">
    <property type="entry name" value="Cys_Met_Meta_PP"/>
    <property type="match status" value="1"/>
</dbReference>
<dbReference type="AlphaFoldDB" id="A0A381RGV4"/>
<dbReference type="GO" id="GO:0030170">
    <property type="term" value="F:pyridoxal phosphate binding"/>
    <property type="evidence" value="ECO:0007669"/>
    <property type="project" value="InterPro"/>
</dbReference>
<protein>
    <recommendedName>
        <fullName evidence="5">Cystathionine gamma-synthase</fullName>
    </recommendedName>
</protein>
<dbReference type="GO" id="GO:0019346">
    <property type="term" value="P:transsulfuration"/>
    <property type="evidence" value="ECO:0007669"/>
    <property type="project" value="InterPro"/>
</dbReference>
<reference evidence="4" key="1">
    <citation type="submission" date="2018-05" db="EMBL/GenBank/DDBJ databases">
        <authorList>
            <person name="Lanie J.A."/>
            <person name="Ng W.-L."/>
            <person name="Kazmierczak K.M."/>
            <person name="Andrzejewski T.M."/>
            <person name="Davidsen T.M."/>
            <person name="Wayne K.J."/>
            <person name="Tettelin H."/>
            <person name="Glass J.I."/>
            <person name="Rusch D."/>
            <person name="Podicherti R."/>
            <person name="Tsui H.-C.T."/>
            <person name="Winkler M.E."/>
        </authorList>
    </citation>
    <scope>NUCLEOTIDE SEQUENCE</scope>
</reference>
<name>A0A381RGV4_9ZZZZ</name>
<dbReference type="EMBL" id="UINC01001804">
    <property type="protein sequence ID" value="SUZ89107.1"/>
    <property type="molecule type" value="Genomic_DNA"/>
</dbReference>
<dbReference type="GO" id="GO:0019343">
    <property type="term" value="P:cysteine biosynthetic process via cystathionine"/>
    <property type="evidence" value="ECO:0007669"/>
    <property type="project" value="TreeGrafter"/>
</dbReference>
<dbReference type="PROSITE" id="PS00868">
    <property type="entry name" value="CYS_MET_METAB_PP"/>
    <property type="match status" value="1"/>
</dbReference>
<dbReference type="Gene3D" id="3.90.1150.10">
    <property type="entry name" value="Aspartate Aminotransferase, domain 1"/>
    <property type="match status" value="1"/>
</dbReference>
<proteinExistence type="inferred from homology"/>
<evidence type="ECO:0008006" key="5">
    <source>
        <dbReference type="Google" id="ProtNLM"/>
    </source>
</evidence>